<evidence type="ECO:0000256" key="4">
    <source>
        <dbReference type="SAM" id="MobiDB-lite"/>
    </source>
</evidence>
<dbReference type="InterPro" id="IPR051356">
    <property type="entry name" value="SOX/SOX-like_TF"/>
</dbReference>
<dbReference type="PANTHER" id="PTHR45789:SF2">
    <property type="entry name" value="FI18025P1"/>
    <property type="match status" value="1"/>
</dbReference>
<dbReference type="SMART" id="SM00398">
    <property type="entry name" value="HMG"/>
    <property type="match status" value="1"/>
</dbReference>
<keyword evidence="2 3" id="KW-0539">Nucleus</keyword>
<evidence type="ECO:0000256" key="3">
    <source>
        <dbReference type="PROSITE-ProRule" id="PRU00267"/>
    </source>
</evidence>
<dbReference type="Gene3D" id="1.10.30.10">
    <property type="entry name" value="High mobility group box domain"/>
    <property type="match status" value="1"/>
</dbReference>
<protein>
    <recommendedName>
        <fullName evidence="5">HMG box domain-containing protein</fullName>
    </recommendedName>
</protein>
<gene>
    <name evidence="6" type="ORF">F5878DRAFT_291851</name>
</gene>
<reference evidence="6" key="1">
    <citation type="submission" date="2022-08" db="EMBL/GenBank/DDBJ databases">
        <authorList>
            <consortium name="DOE Joint Genome Institute"/>
            <person name="Min B."/>
            <person name="Riley R."/>
            <person name="Sierra-Patev S."/>
            <person name="Naranjo-Ortiz M."/>
            <person name="Looney B."/>
            <person name="Konkel Z."/>
            <person name="Slot J.C."/>
            <person name="Sakamoto Y."/>
            <person name="Steenwyk J.L."/>
            <person name="Rokas A."/>
            <person name="Carro J."/>
            <person name="Camarero S."/>
            <person name="Ferreira P."/>
            <person name="Molpeceres G."/>
            <person name="Ruiz-Duenas F.J."/>
            <person name="Serrano A."/>
            <person name="Henrissat B."/>
            <person name="Drula E."/>
            <person name="Hughes K.W."/>
            <person name="Mata J.L."/>
            <person name="Ishikawa N.K."/>
            <person name="Vargas-Isla R."/>
            <person name="Ushijima S."/>
            <person name="Smith C.A."/>
            <person name="Ahrendt S."/>
            <person name="Andreopoulos W."/>
            <person name="He G."/>
            <person name="Labutti K."/>
            <person name="Lipzen A."/>
            <person name="Ng V."/>
            <person name="Sandor L."/>
            <person name="Barry K."/>
            <person name="Martinez A.T."/>
            <person name="Xiao Y."/>
            <person name="Gibbons J.G."/>
            <person name="Terashima K."/>
            <person name="Hibbett D.S."/>
            <person name="Grigoriev I.V."/>
        </authorList>
    </citation>
    <scope>NUCLEOTIDE SEQUENCE</scope>
    <source>
        <strain evidence="6">TFB9207</strain>
    </source>
</reference>
<name>A0AA38P3X1_9AGAR</name>
<feature type="compositionally biased region" description="Pro residues" evidence="4">
    <location>
        <begin position="272"/>
        <end position="287"/>
    </location>
</feature>
<dbReference type="PROSITE" id="PS50118">
    <property type="entry name" value="HMG_BOX_2"/>
    <property type="match status" value="1"/>
</dbReference>
<dbReference type="InterPro" id="IPR036910">
    <property type="entry name" value="HMG_box_dom_sf"/>
</dbReference>
<dbReference type="EMBL" id="MU806372">
    <property type="protein sequence ID" value="KAJ3835848.1"/>
    <property type="molecule type" value="Genomic_DNA"/>
</dbReference>
<feature type="compositionally biased region" description="Low complexity" evidence="4">
    <location>
        <begin position="250"/>
        <end position="267"/>
    </location>
</feature>
<dbReference type="PANTHER" id="PTHR45789">
    <property type="entry name" value="FI18025P1"/>
    <property type="match status" value="1"/>
</dbReference>
<accession>A0AA38P3X1</accession>
<comment type="caution">
    <text evidence="6">The sequence shown here is derived from an EMBL/GenBank/DDBJ whole genome shotgun (WGS) entry which is preliminary data.</text>
</comment>
<evidence type="ECO:0000313" key="6">
    <source>
        <dbReference type="EMBL" id="KAJ3835848.1"/>
    </source>
</evidence>
<feature type="region of interest" description="Disordered" evidence="4">
    <location>
        <begin position="1"/>
        <end position="91"/>
    </location>
</feature>
<evidence type="ECO:0000256" key="2">
    <source>
        <dbReference type="ARBA" id="ARBA00023242"/>
    </source>
</evidence>
<evidence type="ECO:0000256" key="1">
    <source>
        <dbReference type="ARBA" id="ARBA00023125"/>
    </source>
</evidence>
<dbReference type="GO" id="GO:0000981">
    <property type="term" value="F:DNA-binding transcription factor activity, RNA polymerase II-specific"/>
    <property type="evidence" value="ECO:0007669"/>
    <property type="project" value="TreeGrafter"/>
</dbReference>
<sequence>MPVERSRGSRRSGADGNQLVWTMPVEPASESGISFTTNLTPITFNDADPGPSMTGDVPESDLFPFANDSSSSSSPRRPAHSKKKAENHIPRPPNAFILFRSSFIKGQHVSTEVETNHSTLSKIIGLTWQNLPEDERQVWHSKAKAALDDHRRKFPQYAFRPLHAKAKGGTEKRKVREVGPKDMKRCAKIAELLVEGKKGQELDAAIQEFDKHHVPEMVTRFEAPITERTFQRASDTNVKTEDSDSIDAAPSRPSRSTTRSPHTRPSSVGKVIPPPQPRSTSPGPPPLIDREQAELYLPSPISLPPPPSPHILSSASYSFSEEGLPIAHHAYPYNPIPDSPVPLTSSSTSSITENLMPSDFDIFDSVSSNVTDGRPSLSIDTSSYSNASVGSLMDAYTTTTTSSPISMHDLSIPPTPYSMFGSCTPAFSNSYEPIHALRHTASSHSLESNSSLESLASFEDLSSAYSHEYCSPTTPGDYFPYTPEPLPMAFGPGNDLANFTSDDYGHPLSDPINCSVTGIDEITFEKAQAQYPYQAAFHSFTLSGHSTFLSPPLSLGPQ</sequence>
<feature type="domain" description="HMG box" evidence="5">
    <location>
        <begin position="89"/>
        <end position="158"/>
    </location>
</feature>
<feature type="region of interest" description="Disordered" evidence="4">
    <location>
        <begin position="222"/>
        <end position="289"/>
    </location>
</feature>
<proteinExistence type="predicted"/>
<dbReference type="SUPFAM" id="SSF47095">
    <property type="entry name" value="HMG-box"/>
    <property type="match status" value="1"/>
</dbReference>
<dbReference type="Proteomes" id="UP001163846">
    <property type="component" value="Unassembled WGS sequence"/>
</dbReference>
<dbReference type="Pfam" id="PF00505">
    <property type="entry name" value="HMG_box"/>
    <property type="match status" value="1"/>
</dbReference>
<dbReference type="GO" id="GO:0005634">
    <property type="term" value="C:nucleus"/>
    <property type="evidence" value="ECO:0007669"/>
    <property type="project" value="UniProtKB-UniRule"/>
</dbReference>
<feature type="compositionally biased region" description="Polar residues" evidence="4">
    <location>
        <begin position="31"/>
        <end position="43"/>
    </location>
</feature>
<keyword evidence="1 3" id="KW-0238">DNA-binding</keyword>
<feature type="DNA-binding region" description="HMG box" evidence="3">
    <location>
        <begin position="89"/>
        <end position="158"/>
    </location>
</feature>
<dbReference type="CDD" id="cd01389">
    <property type="entry name" value="HMG-box_ROX1-like"/>
    <property type="match status" value="1"/>
</dbReference>
<organism evidence="6 7">
    <name type="scientific">Lentinula raphanica</name>
    <dbReference type="NCBI Taxonomy" id="153919"/>
    <lineage>
        <taxon>Eukaryota</taxon>
        <taxon>Fungi</taxon>
        <taxon>Dikarya</taxon>
        <taxon>Basidiomycota</taxon>
        <taxon>Agaricomycotina</taxon>
        <taxon>Agaricomycetes</taxon>
        <taxon>Agaricomycetidae</taxon>
        <taxon>Agaricales</taxon>
        <taxon>Marasmiineae</taxon>
        <taxon>Omphalotaceae</taxon>
        <taxon>Lentinula</taxon>
    </lineage>
</organism>
<dbReference type="AlphaFoldDB" id="A0AA38P3X1"/>
<dbReference type="GO" id="GO:0000978">
    <property type="term" value="F:RNA polymerase II cis-regulatory region sequence-specific DNA binding"/>
    <property type="evidence" value="ECO:0007669"/>
    <property type="project" value="TreeGrafter"/>
</dbReference>
<keyword evidence="7" id="KW-1185">Reference proteome</keyword>
<evidence type="ECO:0000259" key="5">
    <source>
        <dbReference type="PROSITE" id="PS50118"/>
    </source>
</evidence>
<dbReference type="InterPro" id="IPR009071">
    <property type="entry name" value="HMG_box_dom"/>
</dbReference>
<evidence type="ECO:0000313" key="7">
    <source>
        <dbReference type="Proteomes" id="UP001163846"/>
    </source>
</evidence>